<feature type="domain" description="F-box" evidence="1">
    <location>
        <begin position="20"/>
        <end position="56"/>
    </location>
</feature>
<keyword evidence="3" id="KW-1185">Reference proteome</keyword>
<dbReference type="AlphaFoldDB" id="A0AA36D393"/>
<sequence>MSGGKTDVVVRRSGLDIASTTSLLELPIELVVPILEPLDLLTLLEVENCHNRLATLGHQVTVECVKIPTYALEMLVGDQENKWALLENPSVLDGRHVNTVLFENSRDYADEVKELPSFTCTNLIFFNLRGSAFFDANLLKSLAPKYIHLSAWVNGLEELDSLKCPIWISQIKVFQLAQVLLDFKAPKLAFGTERADERLLDLIFNFIDDWMTGHREIETIWIWPRGWAHNDEAYTRWYYEVVDIFEDDYPDDNLGFMEMALPELAKKYALATNSTGIIRGQVVREDGKVLNIRGQDTDIVVQAPGATTKFVACLPPDVYFSPQPELQHLEAPEF</sequence>
<evidence type="ECO:0000313" key="3">
    <source>
        <dbReference type="Proteomes" id="UP001177023"/>
    </source>
</evidence>
<gene>
    <name evidence="2" type="ORF">MSPICULIGERA_LOCUS17201</name>
</gene>
<reference evidence="2" key="1">
    <citation type="submission" date="2023-06" db="EMBL/GenBank/DDBJ databases">
        <authorList>
            <person name="Delattre M."/>
        </authorList>
    </citation>
    <scope>NUCLEOTIDE SEQUENCE</scope>
    <source>
        <strain evidence="2">AF72</strain>
    </source>
</reference>
<proteinExistence type="predicted"/>
<feature type="non-terminal residue" evidence="2">
    <location>
        <position position="334"/>
    </location>
</feature>
<accession>A0AA36D393</accession>
<protein>
    <recommendedName>
        <fullName evidence="1">F-box domain-containing protein</fullName>
    </recommendedName>
</protein>
<organism evidence="2 3">
    <name type="scientific">Mesorhabditis spiculigera</name>
    <dbReference type="NCBI Taxonomy" id="96644"/>
    <lineage>
        <taxon>Eukaryota</taxon>
        <taxon>Metazoa</taxon>
        <taxon>Ecdysozoa</taxon>
        <taxon>Nematoda</taxon>
        <taxon>Chromadorea</taxon>
        <taxon>Rhabditida</taxon>
        <taxon>Rhabditina</taxon>
        <taxon>Rhabditomorpha</taxon>
        <taxon>Rhabditoidea</taxon>
        <taxon>Rhabditidae</taxon>
        <taxon>Mesorhabditinae</taxon>
        <taxon>Mesorhabditis</taxon>
    </lineage>
</organism>
<dbReference type="InterPro" id="IPR001810">
    <property type="entry name" value="F-box_dom"/>
</dbReference>
<dbReference type="EMBL" id="CATQJA010002655">
    <property type="protein sequence ID" value="CAJ0578963.1"/>
    <property type="molecule type" value="Genomic_DNA"/>
</dbReference>
<comment type="caution">
    <text evidence="2">The sequence shown here is derived from an EMBL/GenBank/DDBJ whole genome shotgun (WGS) entry which is preliminary data.</text>
</comment>
<dbReference type="PROSITE" id="PS50181">
    <property type="entry name" value="FBOX"/>
    <property type="match status" value="1"/>
</dbReference>
<evidence type="ECO:0000313" key="2">
    <source>
        <dbReference type="EMBL" id="CAJ0578963.1"/>
    </source>
</evidence>
<dbReference type="Proteomes" id="UP001177023">
    <property type="component" value="Unassembled WGS sequence"/>
</dbReference>
<name>A0AA36D393_9BILA</name>
<evidence type="ECO:0000259" key="1">
    <source>
        <dbReference type="PROSITE" id="PS50181"/>
    </source>
</evidence>